<dbReference type="EMBL" id="WKJM01000001">
    <property type="protein sequence ID" value="MRX06484.1"/>
    <property type="molecule type" value="Genomic_DNA"/>
</dbReference>
<proteinExistence type="predicted"/>
<dbReference type="AlphaFoldDB" id="A0A6L5Q9J6"/>
<evidence type="ECO:0000313" key="1">
    <source>
        <dbReference type="EMBL" id="MRX06484.1"/>
    </source>
</evidence>
<name>A0A6L5Q9J6_9BURK</name>
<sequence length="552" mass="62159">MNATEKNILQVFEGAFDAAIQNLKIKSLPVKIPFLHLCGLLNAACSKVDAAPHGNVGPSLVSRFSYLLKTFSNCPSDDTTNDQVDIGEDHQMMMHEIKLLLDYAHFCEIAPFAWRGFYSIQKDNDSITLLWKTVTIQQAEQKDIIISRLALPITIDIQHPYCAFYDQCVATGQEPSLDVVRQMTYKCAESFVRLALECSPLSDAAMLLALGVSTEQFRRFRAFWHGFASVHIGMSNAIRRHLEKFPEREDQMQINPYDWVAPYLEEDALARSVMEYADLNTDQYGALMDVYAISPPNIDNGGEGFFPPICRVGTRLLVNPWALRGMMSSRNILYAVLNTDQRKFDEHVSPLLEPQLTEMAVRIFNHLTDVQVVQNYSWGKGEFDLLVYRQSENCILHVQIKAAIAPDGARMTTRVEVRVKEGLKQLQNFRKLDKEQQNSILAAALGHFVEDVQVVDVVLCWAGFGTDNIWPSLSAVAPLNLALLAHLVQENSTRALRTFASDSHALIDRIVTEAKPQWGQVTLQLGSETISFPNMDCDWGSLVKYQLAVHSM</sequence>
<reference evidence="1 2" key="1">
    <citation type="submission" date="2019-11" db="EMBL/GenBank/DDBJ databases">
        <title>Novel species isolated from a subtropical stream in China.</title>
        <authorList>
            <person name="Lu H."/>
        </authorList>
    </citation>
    <scope>NUCLEOTIDE SEQUENCE [LARGE SCALE GENOMIC DNA]</scope>
    <source>
        <strain evidence="1 2">FT25W</strain>
    </source>
</reference>
<organism evidence="1 2">
    <name type="scientific">Duganella alba</name>
    <dbReference type="NCBI Taxonomy" id="2666081"/>
    <lineage>
        <taxon>Bacteria</taxon>
        <taxon>Pseudomonadati</taxon>
        <taxon>Pseudomonadota</taxon>
        <taxon>Betaproteobacteria</taxon>
        <taxon>Burkholderiales</taxon>
        <taxon>Oxalobacteraceae</taxon>
        <taxon>Telluria group</taxon>
        <taxon>Duganella</taxon>
    </lineage>
</organism>
<protein>
    <submittedName>
        <fullName evidence="1">Uncharacterized protein</fullName>
    </submittedName>
</protein>
<keyword evidence="2" id="KW-1185">Reference proteome</keyword>
<dbReference type="Proteomes" id="UP000481037">
    <property type="component" value="Unassembled WGS sequence"/>
</dbReference>
<comment type="caution">
    <text evidence="1">The sequence shown here is derived from an EMBL/GenBank/DDBJ whole genome shotgun (WGS) entry which is preliminary data.</text>
</comment>
<gene>
    <name evidence="1" type="ORF">GJ697_01385</name>
</gene>
<accession>A0A6L5Q9J6</accession>
<evidence type="ECO:0000313" key="2">
    <source>
        <dbReference type="Proteomes" id="UP000481037"/>
    </source>
</evidence>
<dbReference type="RefSeq" id="WP_154361815.1">
    <property type="nucleotide sequence ID" value="NZ_WKJM01000001.1"/>
</dbReference>